<dbReference type="Gene3D" id="3.30.70.270">
    <property type="match status" value="1"/>
</dbReference>
<dbReference type="Pfam" id="PF00078">
    <property type="entry name" value="RVT_1"/>
    <property type="match status" value="1"/>
</dbReference>
<dbReference type="SUPFAM" id="SSF56672">
    <property type="entry name" value="DNA/RNA polymerases"/>
    <property type="match status" value="1"/>
</dbReference>
<dbReference type="PROSITE" id="PS50878">
    <property type="entry name" value="RT_POL"/>
    <property type="match status" value="1"/>
</dbReference>
<sequence length="112" mass="12187">MLRKLYESSSTSVLVNAHPVPVTIRRGIKQGDTMSPKLFNATLQMVLESIDRGTCGLRIGGKILSSFEYADDVALLAPTRSMLEKMIRLLAAASAKVGLQINHEKSTLLTNS</sequence>
<keyword evidence="3" id="KW-1185">Reference proteome</keyword>
<dbReference type="EMBL" id="KE124934">
    <property type="protein sequence ID" value="EPB74653.1"/>
    <property type="molecule type" value="Genomic_DNA"/>
</dbReference>
<feature type="domain" description="Reverse transcriptase" evidence="1">
    <location>
        <begin position="1"/>
        <end position="112"/>
    </location>
</feature>
<evidence type="ECO:0000313" key="3">
    <source>
        <dbReference type="Proteomes" id="UP000054495"/>
    </source>
</evidence>
<dbReference type="InterPro" id="IPR043128">
    <property type="entry name" value="Rev_trsase/Diguanyl_cyclase"/>
</dbReference>
<dbReference type="InterPro" id="IPR000477">
    <property type="entry name" value="RT_dom"/>
</dbReference>
<accession>A0A0D6LTX5</accession>
<dbReference type="PANTHER" id="PTHR47027">
    <property type="entry name" value="REVERSE TRANSCRIPTASE DOMAIN-CONTAINING PROTEIN"/>
    <property type="match status" value="1"/>
</dbReference>
<name>A0A0D6LTX5_9BILA</name>
<dbReference type="AlphaFoldDB" id="A0A0D6LTX5"/>
<gene>
    <name evidence="2" type="ORF">ANCCEY_06283</name>
</gene>
<organism evidence="2 3">
    <name type="scientific">Ancylostoma ceylanicum</name>
    <dbReference type="NCBI Taxonomy" id="53326"/>
    <lineage>
        <taxon>Eukaryota</taxon>
        <taxon>Metazoa</taxon>
        <taxon>Ecdysozoa</taxon>
        <taxon>Nematoda</taxon>
        <taxon>Chromadorea</taxon>
        <taxon>Rhabditida</taxon>
        <taxon>Rhabditina</taxon>
        <taxon>Rhabditomorpha</taxon>
        <taxon>Strongyloidea</taxon>
        <taxon>Ancylostomatidae</taxon>
        <taxon>Ancylostomatinae</taxon>
        <taxon>Ancylostoma</taxon>
    </lineage>
</organism>
<proteinExistence type="predicted"/>
<dbReference type="InterPro" id="IPR043502">
    <property type="entry name" value="DNA/RNA_pol_sf"/>
</dbReference>
<evidence type="ECO:0000259" key="1">
    <source>
        <dbReference type="PROSITE" id="PS50878"/>
    </source>
</evidence>
<dbReference type="PANTHER" id="PTHR47027:SF29">
    <property type="entry name" value="C2H2-TYPE DOMAIN-CONTAINING PROTEIN"/>
    <property type="match status" value="1"/>
</dbReference>
<dbReference type="Proteomes" id="UP000054495">
    <property type="component" value="Unassembled WGS sequence"/>
</dbReference>
<evidence type="ECO:0000313" key="2">
    <source>
        <dbReference type="EMBL" id="EPB74653.1"/>
    </source>
</evidence>
<reference evidence="2 3" key="1">
    <citation type="submission" date="2013-05" db="EMBL/GenBank/DDBJ databases">
        <title>Draft genome of the parasitic nematode Anyclostoma ceylanicum.</title>
        <authorList>
            <person name="Mitreva M."/>
        </authorList>
    </citation>
    <scope>NUCLEOTIDE SEQUENCE [LARGE SCALE GENOMIC DNA]</scope>
</reference>
<protein>
    <recommendedName>
        <fullName evidence="1">Reverse transcriptase domain-containing protein</fullName>
    </recommendedName>
</protein>